<gene>
    <name evidence="1" type="ORF">CGOC_LOCUS7616</name>
</gene>
<evidence type="ECO:0000313" key="1">
    <source>
        <dbReference type="EMBL" id="VDK79776.1"/>
    </source>
</evidence>
<reference evidence="1 2" key="1">
    <citation type="submission" date="2018-11" db="EMBL/GenBank/DDBJ databases">
        <authorList>
            <consortium name="Pathogen Informatics"/>
        </authorList>
    </citation>
    <scope>NUCLEOTIDE SEQUENCE [LARGE SCALE GENOMIC DNA]</scope>
</reference>
<protein>
    <submittedName>
        <fullName evidence="1">Uncharacterized protein</fullName>
    </submittedName>
</protein>
<dbReference type="Proteomes" id="UP000271889">
    <property type="component" value="Unassembled WGS sequence"/>
</dbReference>
<dbReference type="EMBL" id="UYRV01026734">
    <property type="protein sequence ID" value="VDK79776.1"/>
    <property type="molecule type" value="Genomic_DNA"/>
</dbReference>
<organism evidence="1 2">
    <name type="scientific">Cylicostephanus goldi</name>
    <name type="common">Nematode worm</name>
    <dbReference type="NCBI Taxonomy" id="71465"/>
    <lineage>
        <taxon>Eukaryota</taxon>
        <taxon>Metazoa</taxon>
        <taxon>Ecdysozoa</taxon>
        <taxon>Nematoda</taxon>
        <taxon>Chromadorea</taxon>
        <taxon>Rhabditida</taxon>
        <taxon>Rhabditina</taxon>
        <taxon>Rhabditomorpha</taxon>
        <taxon>Strongyloidea</taxon>
        <taxon>Strongylidae</taxon>
        <taxon>Cylicostephanus</taxon>
    </lineage>
</organism>
<keyword evidence="2" id="KW-1185">Reference proteome</keyword>
<dbReference type="AlphaFoldDB" id="A0A3P6SWZ6"/>
<accession>A0A3P6SWZ6</accession>
<proteinExistence type="predicted"/>
<sequence length="229" mass="25262">MCSGRSTVTAALFIIEFLRKFKCTGLQKIESVAILWRNQVGNETLLRSPGSIEHSSAAILDFNHGYPLDEFYLSLGSIFSPNAATGCWRCVSNPTMTVEAFQIQDPGFALYVRLPHIMFTFARIGIIIPITGYFMSAHVYKLIRAAVKDVAFQISVPTLCHEHRLSTSSHLDHTFITALERATRSPLYLHTSAISLNTPSGKPSQAEVAFLAELGRARSTCPPSEVSKL</sequence>
<name>A0A3P6SWZ6_CYLGO</name>
<evidence type="ECO:0000313" key="2">
    <source>
        <dbReference type="Proteomes" id="UP000271889"/>
    </source>
</evidence>